<dbReference type="SUPFAM" id="SSF54495">
    <property type="entry name" value="UBC-like"/>
    <property type="match status" value="1"/>
</dbReference>
<evidence type="ECO:0000256" key="9">
    <source>
        <dbReference type="SAM" id="MobiDB-lite"/>
    </source>
</evidence>
<evidence type="ECO:0000313" key="13">
    <source>
        <dbReference type="RefSeq" id="XP_022288029.1"/>
    </source>
</evidence>
<evidence type="ECO:0000259" key="11">
    <source>
        <dbReference type="PROSITE" id="PS51322"/>
    </source>
</evidence>
<dbReference type="GO" id="GO:0015031">
    <property type="term" value="P:protein transport"/>
    <property type="evidence" value="ECO:0007669"/>
    <property type="project" value="UniProtKB-UniRule"/>
</dbReference>
<comment type="similarity">
    <text evidence="2">Belongs to the ubiquitin-conjugating enzyme family. UEV subfamily.</text>
</comment>
<dbReference type="GO" id="GO:0043130">
    <property type="term" value="F:ubiquitin binding"/>
    <property type="evidence" value="ECO:0007669"/>
    <property type="project" value="TreeGrafter"/>
</dbReference>
<dbReference type="RefSeq" id="XP_022288029.1">
    <property type="nucleotide sequence ID" value="XM_022432321.1"/>
</dbReference>
<dbReference type="InterPro" id="IPR016135">
    <property type="entry name" value="UBQ-conjugating_enzyme/RWD"/>
</dbReference>
<dbReference type="OrthoDB" id="306304at2759"/>
<dbReference type="AlphaFoldDB" id="A0A8B8ADL1"/>
<dbReference type="Pfam" id="PF05743">
    <property type="entry name" value="UEV"/>
    <property type="match status" value="1"/>
</dbReference>
<evidence type="ECO:0000256" key="1">
    <source>
        <dbReference type="ARBA" id="ARBA00004177"/>
    </source>
</evidence>
<dbReference type="KEGG" id="cvn:111100430"/>
<evidence type="ECO:0000256" key="6">
    <source>
        <dbReference type="ARBA" id="ARBA00023054"/>
    </source>
</evidence>
<keyword evidence="3 7" id="KW-0813">Transport</keyword>
<feature type="domain" description="UEV" evidence="11">
    <location>
        <begin position="5"/>
        <end position="148"/>
    </location>
</feature>
<dbReference type="Gene3D" id="3.10.110.10">
    <property type="entry name" value="Ubiquitin Conjugating Enzyme"/>
    <property type="match status" value="1"/>
</dbReference>
<dbReference type="PANTHER" id="PTHR23306">
    <property type="entry name" value="TUMOR SUSCEPTIBILITY GENE 101 PROTEIN-RELATED"/>
    <property type="match status" value="1"/>
</dbReference>
<dbReference type="InterPro" id="IPR037202">
    <property type="entry name" value="ESCRT_assembly_dom"/>
</dbReference>
<keyword evidence="4" id="KW-0967">Endosome</keyword>
<evidence type="ECO:0000256" key="2">
    <source>
        <dbReference type="ARBA" id="ARBA00009594"/>
    </source>
</evidence>
<feature type="region of interest" description="Disordered" evidence="9">
    <location>
        <begin position="147"/>
        <end position="168"/>
    </location>
</feature>
<dbReference type="PROSITE" id="PS51312">
    <property type="entry name" value="SB"/>
    <property type="match status" value="1"/>
</dbReference>
<keyword evidence="5 7" id="KW-0653">Protein transport</keyword>
<dbReference type="GO" id="GO:0000813">
    <property type="term" value="C:ESCRT I complex"/>
    <property type="evidence" value="ECO:0007669"/>
    <property type="project" value="TreeGrafter"/>
</dbReference>
<reference evidence="13" key="1">
    <citation type="submission" date="2025-08" db="UniProtKB">
        <authorList>
            <consortium name="RefSeq"/>
        </authorList>
    </citation>
    <scope>IDENTIFICATION</scope>
    <source>
        <tissue evidence="13">Whole sample</tissue>
    </source>
</reference>
<evidence type="ECO:0000256" key="3">
    <source>
        <dbReference type="ARBA" id="ARBA00022448"/>
    </source>
</evidence>
<feature type="domain" description="SB" evidence="10">
    <location>
        <begin position="368"/>
        <end position="436"/>
    </location>
</feature>
<evidence type="ECO:0000256" key="5">
    <source>
        <dbReference type="ARBA" id="ARBA00022927"/>
    </source>
</evidence>
<dbReference type="GeneID" id="111100430"/>
<dbReference type="InterPro" id="IPR008883">
    <property type="entry name" value="UEV_N"/>
</dbReference>
<dbReference type="InterPro" id="IPR052070">
    <property type="entry name" value="ESCRT-I_UEV_domain"/>
</dbReference>
<feature type="coiled-coil region" evidence="8">
    <location>
        <begin position="286"/>
        <end position="355"/>
    </location>
</feature>
<accession>A0A8B8ADL1</accession>
<evidence type="ECO:0000313" key="12">
    <source>
        <dbReference type="Proteomes" id="UP000694844"/>
    </source>
</evidence>
<dbReference type="Gene3D" id="6.10.250.370">
    <property type="match status" value="1"/>
</dbReference>
<dbReference type="CDD" id="cd11685">
    <property type="entry name" value="UEV_TSG101-like"/>
    <property type="match status" value="1"/>
</dbReference>
<keyword evidence="6 8" id="KW-0175">Coiled coil</keyword>
<dbReference type="InterPro" id="IPR017916">
    <property type="entry name" value="SB_dom"/>
</dbReference>
<comment type="subcellular location">
    <subcellularLocation>
        <location evidence="1">Endosome</location>
    </subcellularLocation>
</comment>
<evidence type="ECO:0000256" key="7">
    <source>
        <dbReference type="PROSITE-ProRule" id="PRU00644"/>
    </source>
</evidence>
<sequence>MMAGQGVEQVLKQALSKYKYADIARRDVMNAVGQFKDLRPTLDPFIFNDGTRKDLLNLDGTIPVTYKGSIYNIPIGIWILDTHPYNPPMVFVKPTNTMQIKPGRNVDSNGKVDLPYLRDWRYPQSDLLGLIQILVIVFGEEPPVFSKSSQMTQSRQPYPGAGSTPYPGQTPYPVQGSGFPMPMPDNMTQPPGYAQYPSSSTPYGGSGFSGYPASSGYMSYPSQGYSSQYPPSTSMYGGGSNLPYPQYTSPGTTSTATSSAQPGSTSTVTEEHLRMSLLSAVEDKMKRRLREMFEQAQAEMNVLHKTQTDLLKGKEKLETMVRDLESEKVEIENNIKLLQDKDQEVKEVLQKLDSQHKLDIDEAVVTTTPLYRQLLNSFAEEQAIEDAIYYLGEALRKDVIDLDVFLKQVRELSRKQFFLRALIQKCREKAGLPPMA</sequence>
<evidence type="ECO:0000259" key="10">
    <source>
        <dbReference type="PROSITE" id="PS51312"/>
    </source>
</evidence>
<dbReference type="Proteomes" id="UP000694844">
    <property type="component" value="Chromosome 6"/>
</dbReference>
<evidence type="ECO:0000256" key="8">
    <source>
        <dbReference type="SAM" id="Coils"/>
    </source>
</evidence>
<dbReference type="SUPFAM" id="SSF140111">
    <property type="entry name" value="Endosomal sorting complex assembly domain"/>
    <property type="match status" value="1"/>
</dbReference>
<keyword evidence="12" id="KW-1185">Reference proteome</keyword>
<dbReference type="Gene3D" id="6.10.140.820">
    <property type="match status" value="1"/>
</dbReference>
<dbReference type="PROSITE" id="PS51322">
    <property type="entry name" value="UEV"/>
    <property type="match status" value="1"/>
</dbReference>
<organism evidence="12 13">
    <name type="scientific">Crassostrea virginica</name>
    <name type="common">Eastern oyster</name>
    <dbReference type="NCBI Taxonomy" id="6565"/>
    <lineage>
        <taxon>Eukaryota</taxon>
        <taxon>Metazoa</taxon>
        <taxon>Spiralia</taxon>
        <taxon>Lophotrochozoa</taxon>
        <taxon>Mollusca</taxon>
        <taxon>Bivalvia</taxon>
        <taxon>Autobranchia</taxon>
        <taxon>Pteriomorphia</taxon>
        <taxon>Ostreida</taxon>
        <taxon>Ostreoidea</taxon>
        <taxon>Ostreidae</taxon>
        <taxon>Crassostrea</taxon>
    </lineage>
</organism>
<dbReference type="GO" id="GO:0008333">
    <property type="term" value="P:endosome to lysosome transport"/>
    <property type="evidence" value="ECO:0007669"/>
    <property type="project" value="TreeGrafter"/>
</dbReference>
<dbReference type="Pfam" id="PF09454">
    <property type="entry name" value="Vps23_core"/>
    <property type="match status" value="1"/>
</dbReference>
<evidence type="ECO:0000256" key="4">
    <source>
        <dbReference type="ARBA" id="ARBA00022753"/>
    </source>
</evidence>
<protein>
    <submittedName>
        <fullName evidence="13">Tumor susceptibility gene 101 protein-like</fullName>
    </submittedName>
</protein>
<name>A0A8B8ADL1_CRAVI</name>
<gene>
    <name evidence="13" type="primary">LOC111100430</name>
</gene>
<feature type="compositionally biased region" description="Low complexity" evidence="9">
    <location>
        <begin position="248"/>
        <end position="267"/>
    </location>
</feature>
<feature type="region of interest" description="Disordered" evidence="9">
    <location>
        <begin position="228"/>
        <end position="267"/>
    </location>
</feature>
<feature type="compositionally biased region" description="Polar residues" evidence="9">
    <location>
        <begin position="147"/>
        <end position="156"/>
    </location>
</feature>
<proteinExistence type="inferred from homology"/>
<dbReference type="PANTHER" id="PTHR23306:SF3">
    <property type="entry name" value="TUMOR SUPPRESSOR PROTEIN 101"/>
    <property type="match status" value="1"/>
</dbReference>